<organism evidence="2 3">
    <name type="scientific">Vespula germanica</name>
    <name type="common">German yellow jacket</name>
    <name type="synonym">Paravespula germanica</name>
    <dbReference type="NCBI Taxonomy" id="30212"/>
    <lineage>
        <taxon>Eukaryota</taxon>
        <taxon>Metazoa</taxon>
        <taxon>Ecdysozoa</taxon>
        <taxon>Arthropoda</taxon>
        <taxon>Hexapoda</taxon>
        <taxon>Insecta</taxon>
        <taxon>Pterygota</taxon>
        <taxon>Neoptera</taxon>
        <taxon>Endopterygota</taxon>
        <taxon>Hymenoptera</taxon>
        <taxon>Apocrita</taxon>
        <taxon>Aculeata</taxon>
        <taxon>Vespoidea</taxon>
        <taxon>Vespidae</taxon>
        <taxon>Vespinae</taxon>
        <taxon>Vespula</taxon>
    </lineage>
</organism>
<feature type="compositionally biased region" description="Acidic residues" evidence="1">
    <location>
        <begin position="108"/>
        <end position="138"/>
    </location>
</feature>
<reference evidence="2" key="1">
    <citation type="journal article" date="2020" name="G3 (Bethesda)">
        <title>High-Quality Assemblies for Three Invasive Social Wasps from the &lt;i&gt;Vespula&lt;/i&gt; Genus.</title>
        <authorList>
            <person name="Harrop T.W.R."/>
            <person name="Guhlin J."/>
            <person name="McLaughlin G.M."/>
            <person name="Permina E."/>
            <person name="Stockwell P."/>
            <person name="Gilligan J."/>
            <person name="Le Lec M.F."/>
            <person name="Gruber M.A.M."/>
            <person name="Quinn O."/>
            <person name="Lovegrove M."/>
            <person name="Duncan E.J."/>
            <person name="Remnant E.J."/>
            <person name="Van Eeckhoven J."/>
            <person name="Graham B."/>
            <person name="Knapp R.A."/>
            <person name="Langford K.W."/>
            <person name="Kronenberg Z."/>
            <person name="Press M.O."/>
            <person name="Eacker S.M."/>
            <person name="Wilson-Rankin E.E."/>
            <person name="Purcell J."/>
            <person name="Lester P.J."/>
            <person name="Dearden P.K."/>
        </authorList>
    </citation>
    <scope>NUCLEOTIDE SEQUENCE</scope>
    <source>
        <strain evidence="2">Linc-1</strain>
    </source>
</reference>
<name>A0A834KU22_VESGE</name>
<comment type="caution">
    <text evidence="2">The sequence shown here is derived from an EMBL/GenBank/DDBJ whole genome shotgun (WGS) entry which is preliminary data.</text>
</comment>
<evidence type="ECO:0000313" key="2">
    <source>
        <dbReference type="EMBL" id="KAF7410191.1"/>
    </source>
</evidence>
<keyword evidence="3" id="KW-1185">Reference proteome</keyword>
<gene>
    <name evidence="2" type="ORF">HZH68_004572</name>
</gene>
<dbReference type="Proteomes" id="UP000617340">
    <property type="component" value="Unassembled WGS sequence"/>
</dbReference>
<proteinExistence type="predicted"/>
<accession>A0A834KU22</accession>
<evidence type="ECO:0000313" key="3">
    <source>
        <dbReference type="Proteomes" id="UP000617340"/>
    </source>
</evidence>
<feature type="region of interest" description="Disordered" evidence="1">
    <location>
        <begin position="101"/>
        <end position="138"/>
    </location>
</feature>
<protein>
    <submittedName>
        <fullName evidence="2">Uncharacterized protein</fullName>
    </submittedName>
</protein>
<dbReference type="AlphaFoldDB" id="A0A834KU22"/>
<sequence length="138" mass="16289">MDVVIRPVLGLIQRQQRRVQRSSGGGRGVESFRTESANNVTKILPLVPEIFRPTKIRIKKQKEKEEEEEEEEMIRVSDRISEIKCGTGSLRARSKLVSVKEIKKGMKEEEEEEEDEEEDEEYEEEEEEDEEYEEEEEK</sequence>
<evidence type="ECO:0000256" key="1">
    <source>
        <dbReference type="SAM" id="MobiDB-lite"/>
    </source>
</evidence>
<dbReference type="EMBL" id="JACSDZ010000003">
    <property type="protein sequence ID" value="KAF7410191.1"/>
    <property type="molecule type" value="Genomic_DNA"/>
</dbReference>